<organism evidence="2 3">
    <name type="scientific">Olpidium bornovanus</name>
    <dbReference type="NCBI Taxonomy" id="278681"/>
    <lineage>
        <taxon>Eukaryota</taxon>
        <taxon>Fungi</taxon>
        <taxon>Fungi incertae sedis</taxon>
        <taxon>Olpidiomycota</taxon>
        <taxon>Olpidiomycotina</taxon>
        <taxon>Olpidiomycetes</taxon>
        <taxon>Olpidiales</taxon>
        <taxon>Olpidiaceae</taxon>
        <taxon>Olpidium</taxon>
    </lineage>
</organism>
<dbReference type="Proteomes" id="UP000673691">
    <property type="component" value="Unassembled WGS sequence"/>
</dbReference>
<keyword evidence="3" id="KW-1185">Reference proteome</keyword>
<sequence>MAREGRFLLEFIFSALPAAGSARQQNGRRNSERSCLFLGNTAPAGDPPNLFHEKTETFFALSNEANTNSREMDINACLHGWRHDRNVRGTASGTGENFTEA</sequence>
<proteinExistence type="predicted"/>
<evidence type="ECO:0000313" key="2">
    <source>
        <dbReference type="EMBL" id="KAG5455602.1"/>
    </source>
</evidence>
<name>A0A8H8DF57_9FUNG</name>
<gene>
    <name evidence="2" type="ORF">BJ554DRAFT_4925</name>
</gene>
<comment type="caution">
    <text evidence="2">The sequence shown here is derived from an EMBL/GenBank/DDBJ whole genome shotgun (WGS) entry which is preliminary data.</text>
</comment>
<protein>
    <recommendedName>
        <fullName evidence="4">Secreted protein</fullName>
    </recommendedName>
</protein>
<feature type="signal peptide" evidence="1">
    <location>
        <begin position="1"/>
        <end position="22"/>
    </location>
</feature>
<evidence type="ECO:0008006" key="4">
    <source>
        <dbReference type="Google" id="ProtNLM"/>
    </source>
</evidence>
<dbReference type="EMBL" id="JAEFCI010013097">
    <property type="protein sequence ID" value="KAG5455602.1"/>
    <property type="molecule type" value="Genomic_DNA"/>
</dbReference>
<accession>A0A8H8DF57</accession>
<evidence type="ECO:0000256" key="1">
    <source>
        <dbReference type="SAM" id="SignalP"/>
    </source>
</evidence>
<keyword evidence="1" id="KW-0732">Signal</keyword>
<dbReference type="AlphaFoldDB" id="A0A8H8DF57"/>
<evidence type="ECO:0000313" key="3">
    <source>
        <dbReference type="Proteomes" id="UP000673691"/>
    </source>
</evidence>
<reference evidence="2 3" key="1">
    <citation type="journal article" name="Sci. Rep.">
        <title>Genome-scale phylogenetic analyses confirm Olpidium as the closest living zoosporic fungus to the non-flagellated, terrestrial fungi.</title>
        <authorList>
            <person name="Chang Y."/>
            <person name="Rochon D."/>
            <person name="Sekimoto S."/>
            <person name="Wang Y."/>
            <person name="Chovatia M."/>
            <person name="Sandor L."/>
            <person name="Salamov A."/>
            <person name="Grigoriev I.V."/>
            <person name="Stajich J.E."/>
            <person name="Spatafora J.W."/>
        </authorList>
    </citation>
    <scope>NUCLEOTIDE SEQUENCE [LARGE SCALE GENOMIC DNA]</scope>
    <source>
        <strain evidence="2">S191</strain>
    </source>
</reference>
<feature type="chain" id="PRO_5034425245" description="Secreted protein" evidence="1">
    <location>
        <begin position="23"/>
        <end position="101"/>
    </location>
</feature>